<dbReference type="Proteomes" id="UP000277671">
    <property type="component" value="Unassembled WGS sequence"/>
</dbReference>
<name>A0A495JNF7_9ACTN</name>
<keyword evidence="2" id="KW-1185">Reference proteome</keyword>
<dbReference type="AlphaFoldDB" id="A0A495JNF7"/>
<protein>
    <recommendedName>
        <fullName evidence="3">Hemerythrin HHE cation binding domain-containing protein</fullName>
    </recommendedName>
</protein>
<comment type="caution">
    <text evidence="1">The sequence shown here is derived from an EMBL/GenBank/DDBJ whole genome shotgun (WGS) entry which is preliminary data.</text>
</comment>
<gene>
    <name evidence="1" type="ORF">BDK92_4732</name>
</gene>
<proteinExistence type="predicted"/>
<dbReference type="EMBL" id="RBKT01000001">
    <property type="protein sequence ID" value="RKR90361.1"/>
    <property type="molecule type" value="Genomic_DNA"/>
</dbReference>
<evidence type="ECO:0000313" key="1">
    <source>
        <dbReference type="EMBL" id="RKR90361.1"/>
    </source>
</evidence>
<dbReference type="RefSeq" id="WP_121158643.1">
    <property type="nucleotide sequence ID" value="NZ_RBKT01000001.1"/>
</dbReference>
<organism evidence="1 2">
    <name type="scientific">Micromonospora pisi</name>
    <dbReference type="NCBI Taxonomy" id="589240"/>
    <lineage>
        <taxon>Bacteria</taxon>
        <taxon>Bacillati</taxon>
        <taxon>Actinomycetota</taxon>
        <taxon>Actinomycetes</taxon>
        <taxon>Micromonosporales</taxon>
        <taxon>Micromonosporaceae</taxon>
        <taxon>Micromonospora</taxon>
    </lineage>
</organism>
<reference evidence="1 2" key="1">
    <citation type="submission" date="2018-10" db="EMBL/GenBank/DDBJ databases">
        <title>Sequencing the genomes of 1000 actinobacteria strains.</title>
        <authorList>
            <person name="Klenk H.-P."/>
        </authorList>
    </citation>
    <scope>NUCLEOTIDE SEQUENCE [LARGE SCALE GENOMIC DNA]</scope>
    <source>
        <strain evidence="1 2">DSM 45175</strain>
    </source>
</reference>
<sequence length="159" mass="17994">MVTGPIHHPVAVSPIEEPAVLRAARRHRIRLLREIHSFEQALASPAGDPEWRPRVTLRLSGLRGEFAEHMRLTEGRDGLYTELLDRAPRLARTVHVLLREHAAVAAVLSALQRRAELPEATTEELRSWASDLLRELSRHRQRGADLIYRAYGTDIGRPA</sequence>
<dbReference type="OrthoDB" id="263362at2"/>
<accession>A0A495JNF7</accession>
<evidence type="ECO:0008006" key="3">
    <source>
        <dbReference type="Google" id="ProtNLM"/>
    </source>
</evidence>
<evidence type="ECO:0000313" key="2">
    <source>
        <dbReference type="Proteomes" id="UP000277671"/>
    </source>
</evidence>